<feature type="domain" description="Glycoside hydrolase 123-like N-terminal" evidence="2">
    <location>
        <begin position="30"/>
        <end position="975"/>
    </location>
</feature>
<name>A0A386HUJ1_9BACT</name>
<dbReference type="AlphaFoldDB" id="A0A386HUJ1"/>
<dbReference type="Pfam" id="PF19543">
    <property type="entry name" value="GH123_N"/>
    <property type="match status" value="1"/>
</dbReference>
<evidence type="ECO:0000313" key="4">
    <source>
        <dbReference type="Proteomes" id="UP000266118"/>
    </source>
</evidence>
<proteinExistence type="predicted"/>
<keyword evidence="1" id="KW-0732">Signal</keyword>
<protein>
    <recommendedName>
        <fullName evidence="2">Glycoside hydrolase 123-like N-terminal domain-containing protein</fullName>
    </recommendedName>
</protein>
<reference evidence="3 4" key="1">
    <citation type="submission" date="2018-09" db="EMBL/GenBank/DDBJ databases">
        <title>Arachidicoccus sp. nov., a bacterium isolated from soil.</title>
        <authorList>
            <person name="Weon H.-Y."/>
            <person name="Kwon S.-W."/>
            <person name="Lee S.A."/>
        </authorList>
    </citation>
    <scope>NUCLEOTIDE SEQUENCE [LARGE SCALE GENOMIC DNA]</scope>
    <source>
        <strain evidence="3 4">KIS59-12</strain>
    </source>
</reference>
<organism evidence="3 4">
    <name type="scientific">Arachidicoccus soli</name>
    <dbReference type="NCBI Taxonomy" id="2341117"/>
    <lineage>
        <taxon>Bacteria</taxon>
        <taxon>Pseudomonadati</taxon>
        <taxon>Bacteroidota</taxon>
        <taxon>Chitinophagia</taxon>
        <taxon>Chitinophagales</taxon>
        <taxon>Chitinophagaceae</taxon>
        <taxon>Arachidicoccus</taxon>
    </lineage>
</organism>
<dbReference type="EMBL" id="CP032489">
    <property type="protein sequence ID" value="AYD49150.1"/>
    <property type="molecule type" value="Genomic_DNA"/>
</dbReference>
<evidence type="ECO:0000313" key="3">
    <source>
        <dbReference type="EMBL" id="AYD49150.1"/>
    </source>
</evidence>
<keyword evidence="4" id="KW-1185">Reference proteome</keyword>
<feature type="signal peptide" evidence="1">
    <location>
        <begin position="1"/>
        <end position="18"/>
    </location>
</feature>
<evidence type="ECO:0000259" key="2">
    <source>
        <dbReference type="Pfam" id="PF19543"/>
    </source>
</evidence>
<dbReference type="RefSeq" id="WP_119990603.1">
    <property type="nucleotide sequence ID" value="NZ_CP032489.1"/>
</dbReference>
<feature type="chain" id="PRO_5017221876" description="Glycoside hydrolase 123-like N-terminal domain-containing protein" evidence="1">
    <location>
        <begin position="19"/>
        <end position="976"/>
    </location>
</feature>
<sequence>MKRIIATILVLACTHCFAQKIPFTVSKKLWIDSLGNHRVVLQVDKNTDAVEVKVDWRRRDRDADKKAFIITNEKGEAVKNIFIKKINRETGDFIFEPNSGAGKYYVYYLPWSGHKWEGGFQGDYLKNQPEPNENWLEKNHLSSTNISQAKVMEIQARTSFDSFYPMEVVAKESEVKSLILKYKTDDYLIFPENRKHAIRMLDDLPLRWIQSGPSNQFSGTAERNEYYVFQLGVFASTKDLKNIEATYENSPFPITCFNLGGVDSKGNDFKKTVNVNKGKVQPLWFGVDIPQNAKAGNYSFSIKIKAAHAQEKTVYIKLIIRDQILKDRGDDDLWRLSRLRWLNSRAGIDDKNTGNYLPLQVNNYEIKATTANVVLDRFGLPKTITINHKQILSQPISFLIKNKTKDRLSISDLQFSKKASGIVEWKNIAENNLYKITYIGSMESDGYLHYKIQITPKKDFIAENILLNLPIVKNDAIYFMGMGSGKPFGRNGGYRPTTYNWKWHGPQDAYWIGNYDAGIYCKLLGATYSGPMLNLYHPAPPPSWYNNNNGGFSINTDNGIVNTSTFTGEISLKKDSTIDFAFSLLITPVKKLDTKAQFANRYYQNYGNPYPPEADIKAGVNVINVHHANRVNPYINYPFVRADSMKAFVDKYHKENVKTKIYYTIRELSNQCAEIWALRSLGTEVYSDGNGGGYPWLREHLVNHYDVQWFTPINGYEACDAAIRTSGDSRWYNYYVEGLRWLVKNTGIDGLYLDDVAYDRSMLKRMRKVMESVKPGCIIDLHSNTDFSKGPATQYTEFFPYIDKLWFGENFHYEKMQPDNWMVETSGIPFGLMGDMLFSGGNPWRGLVYGMTNRDGWPTDGKICNPKPIWRALDKFGIKNAKMIGYWQPGAIVTTSNKKILATTYENEKKLLIAIASWDTDTTSVSLNIDWGKLGFTPKKNILTAWPIDDFQKAKTFNLNDKILIEPGKGWLLDVE</sequence>
<dbReference type="Proteomes" id="UP000266118">
    <property type="component" value="Chromosome"/>
</dbReference>
<dbReference type="InterPro" id="IPR045711">
    <property type="entry name" value="GH123-like_N"/>
</dbReference>
<accession>A0A386HUJ1</accession>
<evidence type="ECO:0000256" key="1">
    <source>
        <dbReference type="SAM" id="SignalP"/>
    </source>
</evidence>
<gene>
    <name evidence="3" type="ORF">D6B99_16885</name>
</gene>
<dbReference type="OrthoDB" id="601823at2"/>
<dbReference type="KEGG" id="ark:D6B99_16885"/>